<proteinExistence type="predicted"/>
<reference evidence="7" key="1">
    <citation type="submission" date="2019-04" db="EMBL/GenBank/DDBJ databases">
        <authorList>
            <consortium name="Pathogen Informatics"/>
        </authorList>
    </citation>
    <scope>NUCLEOTIDE SEQUENCE</scope>
    <source>
        <strain evidence="7">GPSC88</strain>
    </source>
</reference>
<dbReference type="PANTHER" id="PTHR42948">
    <property type="entry name" value="TRANSPORTER"/>
    <property type="match status" value="1"/>
</dbReference>
<evidence type="ECO:0000256" key="3">
    <source>
        <dbReference type="ARBA" id="ARBA00022692"/>
    </source>
</evidence>
<evidence type="ECO:0000256" key="6">
    <source>
        <dbReference type="SAM" id="Phobius"/>
    </source>
</evidence>
<dbReference type="InterPro" id="IPR037272">
    <property type="entry name" value="SNS_sf"/>
</dbReference>
<dbReference type="SUPFAM" id="SSF161070">
    <property type="entry name" value="SNF-like"/>
    <property type="match status" value="1"/>
</dbReference>
<feature type="transmembrane region" description="Helical" evidence="6">
    <location>
        <begin position="214"/>
        <end position="237"/>
    </location>
</feature>
<keyword evidence="4 6" id="KW-1133">Transmembrane helix</keyword>
<keyword evidence="3 6" id="KW-0812">Transmembrane</keyword>
<dbReference type="CDD" id="cd10336">
    <property type="entry name" value="SLC6sbd_Tyt1-Like"/>
    <property type="match status" value="1"/>
</dbReference>
<evidence type="ECO:0000256" key="1">
    <source>
        <dbReference type="ARBA" id="ARBA00004141"/>
    </source>
</evidence>
<protein>
    <submittedName>
        <fullName evidence="7">Sodium-dependent transporter</fullName>
    </submittedName>
</protein>
<feature type="transmembrane region" description="Helical" evidence="6">
    <location>
        <begin position="178"/>
        <end position="202"/>
    </location>
</feature>
<comment type="subcellular location">
    <subcellularLocation>
        <location evidence="1">Membrane</location>
        <topology evidence="1">Multi-pass membrane protein</topology>
    </subcellularLocation>
</comment>
<feature type="transmembrane region" description="Helical" evidence="6">
    <location>
        <begin position="53"/>
        <end position="81"/>
    </location>
</feature>
<evidence type="ECO:0000313" key="7">
    <source>
        <dbReference type="EMBL" id="VNO82860.1"/>
    </source>
</evidence>
<dbReference type="PANTHER" id="PTHR42948:SF1">
    <property type="entry name" value="TRANSPORTER"/>
    <property type="match status" value="1"/>
</dbReference>
<keyword evidence="2" id="KW-0813">Transport</keyword>
<sequence length="304" mass="32778">MTAANGGGGFLLIFLISTILIGFPLLLAEFALGRSAGVSAIKTFGKLGKNNKYNFIGWIGAFALFILLSFYSVIGGWILVYLGIEFGKLFQLGGTGDYAQLFTSIISNPAIALGAQAAFILLNIFIVSRGVQKGIERASKVMMPLLFIVFVFIISRSLSLPNAMEGVLYFLKPDFSKLTSAGLLYALGQSFFALSLGVTVMLTYASYLDKKTNLVQSGISIVAMNISISIMAGLAIFQARSPFNIQSEGGPSLLFIVLPQLFDKMPFGTIFYVRSLFATVTSSVVMLEINVGNITNQDNSKRAK</sequence>
<organism evidence="7">
    <name type="scientific">Streptococcus pneumoniae</name>
    <dbReference type="NCBI Taxonomy" id="1313"/>
    <lineage>
        <taxon>Bacteria</taxon>
        <taxon>Bacillati</taxon>
        <taxon>Bacillota</taxon>
        <taxon>Bacilli</taxon>
        <taxon>Lactobacillales</taxon>
        <taxon>Streptococcaceae</taxon>
        <taxon>Streptococcus</taxon>
    </lineage>
</organism>
<dbReference type="InterPro" id="IPR047218">
    <property type="entry name" value="YocR/YhdH-like"/>
</dbReference>
<feature type="transmembrane region" description="Helical" evidence="6">
    <location>
        <begin position="101"/>
        <end position="126"/>
    </location>
</feature>
<feature type="transmembrane region" description="Helical" evidence="6">
    <location>
        <begin position="12"/>
        <end position="32"/>
    </location>
</feature>
<dbReference type="Pfam" id="PF00209">
    <property type="entry name" value="SNF"/>
    <property type="match status" value="2"/>
</dbReference>
<feature type="transmembrane region" description="Helical" evidence="6">
    <location>
        <begin position="138"/>
        <end position="158"/>
    </location>
</feature>
<dbReference type="InterPro" id="IPR000175">
    <property type="entry name" value="Na/ntran_symport"/>
</dbReference>
<gene>
    <name evidence="7" type="ORF">SAMEA2696410_01048</name>
</gene>
<evidence type="ECO:0000256" key="5">
    <source>
        <dbReference type="ARBA" id="ARBA00023136"/>
    </source>
</evidence>
<dbReference type="EMBL" id="CAATFI010000007">
    <property type="protein sequence ID" value="VNO82860.1"/>
    <property type="molecule type" value="Genomic_DNA"/>
</dbReference>
<keyword evidence="5 6" id="KW-0472">Membrane</keyword>
<dbReference type="PROSITE" id="PS50267">
    <property type="entry name" value="NA_NEUROTRAN_SYMP_3"/>
    <property type="match status" value="1"/>
</dbReference>
<accession>A0A4J1PF29</accession>
<evidence type="ECO:0000256" key="2">
    <source>
        <dbReference type="ARBA" id="ARBA00022448"/>
    </source>
</evidence>
<dbReference type="AlphaFoldDB" id="A0A4J1PF29"/>
<name>A0A4J1PF29_STREE</name>
<evidence type="ECO:0000256" key="4">
    <source>
        <dbReference type="ARBA" id="ARBA00022989"/>
    </source>
</evidence>
<dbReference type="NCBIfam" id="NF037979">
    <property type="entry name" value="Na_transp"/>
    <property type="match status" value="1"/>
</dbReference>
<dbReference type="GO" id="GO:0016020">
    <property type="term" value="C:membrane"/>
    <property type="evidence" value="ECO:0007669"/>
    <property type="project" value="UniProtKB-SubCell"/>
</dbReference>